<name>A0A385E794_9CAUD</name>
<dbReference type="KEGG" id="vg:54999452"/>
<dbReference type="GeneID" id="54999452"/>
<dbReference type="Proteomes" id="UP000263435">
    <property type="component" value="Segment"/>
</dbReference>
<sequence length="234" mass="26889">MARKNSKSAADVTEDQFEMALAEREQGATKKRQCEILGINYNTKRLDEMLDNYLAEKEHRKEMMRKNRTKPLSPQEEINMAEAYLTGDAIEEIAKRYYRSPALVRRRLELMGLLDFKLRESADPLNPAMVPEEAMSERFAIGQKVWVPGYKCLGEVMAEHKPNADGIYAYRVYLLASNKHRNVNFYAYDLGSLKYLEEKGINPNVLQDNMSREDIVYTLNAALLAARKNANKGK</sequence>
<dbReference type="EMBL" id="MH645904">
    <property type="protein sequence ID" value="AXQ66727.1"/>
    <property type="molecule type" value="Genomic_DNA"/>
</dbReference>
<keyword evidence="2" id="KW-1185">Reference proteome</keyword>
<dbReference type="RefSeq" id="YP_009808549.1">
    <property type="nucleotide sequence ID" value="NC_048041.1"/>
</dbReference>
<accession>A0A385E794</accession>
<protein>
    <submittedName>
        <fullName evidence="1">D2 protein</fullName>
    </submittedName>
</protein>
<reference evidence="1 2" key="1">
    <citation type="submission" date="2018-07" db="EMBL/GenBank/DDBJ databases">
        <title>Sequencing of PG07.</title>
        <authorList>
            <person name="Ding T."/>
        </authorList>
    </citation>
    <scope>NUCLEOTIDE SEQUENCE [LARGE SCALE GENOMIC DNA]</scope>
</reference>
<evidence type="ECO:0000313" key="1">
    <source>
        <dbReference type="EMBL" id="AXQ66727.1"/>
    </source>
</evidence>
<organism evidence="1 2">
    <name type="scientific">Vibrio phage vB_VpS_PG07</name>
    <dbReference type="NCBI Taxonomy" id="2301664"/>
    <lineage>
        <taxon>Viruses</taxon>
        <taxon>Duplodnaviria</taxon>
        <taxon>Heunggongvirae</taxon>
        <taxon>Uroviricota</taxon>
        <taxon>Caudoviricetes</taxon>
        <taxon>Demerecviridae</taxon>
        <taxon>Pogseptimavirus</taxon>
        <taxon>Pogseptimavirus PG07</taxon>
    </lineage>
</organism>
<evidence type="ECO:0000313" key="2">
    <source>
        <dbReference type="Proteomes" id="UP000263435"/>
    </source>
</evidence>
<proteinExistence type="predicted"/>